<dbReference type="KEGG" id="parq:DSM112329_01952"/>
<proteinExistence type="predicted"/>
<gene>
    <name evidence="1" type="ORF">DSM112329_01952</name>
</gene>
<dbReference type="PANTHER" id="PTHR48098">
    <property type="entry name" value="ENTEROCHELIN ESTERASE-RELATED"/>
    <property type="match status" value="1"/>
</dbReference>
<protein>
    <recommendedName>
        <fullName evidence="2">Esterase</fullName>
    </recommendedName>
</protein>
<dbReference type="AlphaFoldDB" id="A0AAU7ATX0"/>
<organism evidence="1">
    <name type="scientific">Paraconexibacter sp. AEG42_29</name>
    <dbReference type="NCBI Taxonomy" id="2997339"/>
    <lineage>
        <taxon>Bacteria</taxon>
        <taxon>Bacillati</taxon>
        <taxon>Actinomycetota</taxon>
        <taxon>Thermoleophilia</taxon>
        <taxon>Solirubrobacterales</taxon>
        <taxon>Paraconexibacteraceae</taxon>
        <taxon>Paraconexibacter</taxon>
    </lineage>
</organism>
<sequence>MLATGGQKTRHDGLAAAAALLGAVVLLVLTAPSARAGEARISAQRPLGDRGIELTVATTAFAGPVKVQVYLPVGYAEQPARRWPVTYYLGGTNHDETTFASYGGERLTRGYGSIIVAPRGDSGYWSDWYNGGAGGAPQYETFVIDQLIPLIDATYRTAPGGAHRAIFGESMGGYGVMMLAARHPDLFTAASSLSGAGDSNLHPNQEVLTASPLLQGGSPDAIYGPRGTQEVRWRGHNPVDLVGNLRDVDLQVLTADGTLDPALGEQPGDLPGCALEIAVANGSRSFHRALTAAQVPHRFVEYPAGCHSVPNFAREIADSLPAFTAAFARPRKVPARFSFRAIEPRFAVWGWDVAADPARALEFLELRDAGRSGLTVTGSGATRVTTPPFFPRLTKVDVVTGGATTVVRPDAAGRLAVPVDLGPPHAVQQYTRGAPTASATAAVVLRPHARASFTTLRAGRVCVRAIGGSIPRATITVRRAGRRSTAATVRLSRATTVARCRPLPRLAPGRYAATLRGRDGFGHVVAATRALRLSR</sequence>
<dbReference type="RefSeq" id="WP_354701626.1">
    <property type="nucleotide sequence ID" value="NZ_CP114014.1"/>
</dbReference>
<dbReference type="InterPro" id="IPR050583">
    <property type="entry name" value="Mycobacterial_A85_antigen"/>
</dbReference>
<dbReference type="Pfam" id="PF00756">
    <property type="entry name" value="Esterase"/>
    <property type="match status" value="1"/>
</dbReference>
<reference evidence="1" key="1">
    <citation type="submission" date="2022-12" db="EMBL/GenBank/DDBJ databases">
        <title>Paraconexibacter alkalitolerans sp. nov. and Baekduia alba sp. nov., isolated from soil and emended description of the genera Paraconexibacter (Chun et al., 2020) and Baekduia (An et al., 2020).</title>
        <authorList>
            <person name="Vieira S."/>
            <person name="Huber K.J."/>
            <person name="Geppert A."/>
            <person name="Wolf J."/>
            <person name="Neumann-Schaal M."/>
            <person name="Muesken M."/>
            <person name="Overmann J."/>
        </authorList>
    </citation>
    <scope>NUCLEOTIDE SEQUENCE</scope>
    <source>
        <strain evidence="1">AEG42_29</strain>
    </source>
</reference>
<dbReference type="GO" id="GO:0016747">
    <property type="term" value="F:acyltransferase activity, transferring groups other than amino-acyl groups"/>
    <property type="evidence" value="ECO:0007669"/>
    <property type="project" value="TreeGrafter"/>
</dbReference>
<accession>A0AAU7ATX0</accession>
<evidence type="ECO:0008006" key="2">
    <source>
        <dbReference type="Google" id="ProtNLM"/>
    </source>
</evidence>
<name>A0AAU7ATX0_9ACTN</name>
<dbReference type="Gene3D" id="3.40.50.1820">
    <property type="entry name" value="alpha/beta hydrolase"/>
    <property type="match status" value="1"/>
</dbReference>
<dbReference type="EMBL" id="CP114014">
    <property type="protein sequence ID" value="XAY05108.1"/>
    <property type="molecule type" value="Genomic_DNA"/>
</dbReference>
<evidence type="ECO:0000313" key="1">
    <source>
        <dbReference type="EMBL" id="XAY05108.1"/>
    </source>
</evidence>
<dbReference type="InterPro" id="IPR029058">
    <property type="entry name" value="AB_hydrolase_fold"/>
</dbReference>
<dbReference type="InterPro" id="IPR000801">
    <property type="entry name" value="Esterase-like"/>
</dbReference>
<dbReference type="SUPFAM" id="SSF53474">
    <property type="entry name" value="alpha/beta-Hydrolases"/>
    <property type="match status" value="1"/>
</dbReference>
<dbReference type="PANTHER" id="PTHR48098:SF1">
    <property type="entry name" value="DIACYLGLYCEROL ACYLTRANSFERASE_MYCOLYLTRANSFERASE AG85A"/>
    <property type="match status" value="1"/>
</dbReference>